<feature type="region of interest" description="Disordered" evidence="6">
    <location>
        <begin position="1230"/>
        <end position="1267"/>
    </location>
</feature>
<feature type="region of interest" description="Disordered" evidence="6">
    <location>
        <begin position="417"/>
        <end position="440"/>
    </location>
</feature>
<sequence>MHYTIYQTATRLYVVRHARDSESGAEEWRVLKVDRTSAELEAAEDPTAYTRPQIQRLLATMHAGNQAHGGLQMVCEAHAIVGSLRFLEGPYLLLVTRRRQLGALCGHKVYGIEATALLPVLSPAAHKQQFGSAVAATAEVRYRKLLAGVQLSKDFFFSYTWPLHQTVQQTFAQAPDAWWAGDPGAPWSSPRVWNAHLAAPLRAALGDASRWVVPLSHGFFEQRPLALLGRTLHLTLIARRSRQFAGTRYLKRGVTESGHCANDVEVEQVVEAGVDWKSGQPLLSSVVQVRGSIPLPWAQRPDSSVYRPEIVLHRFDPLYAATRRHFDQLREQYGEPVCVLDLVKRVERRPRESVLGCEYAAAVRFLNQRVPPDQQRVQYTAFDLSHHAKAARSHLLSDLQRLQEPVLQSTGIFASGGARGGSGGSGPPGSAGAGGAPAAQRTQHGVLRTNCIDSLDRTNVAQFTYGMLALGQQLHALGIAESAWLDPASSMARHLMDLWEHCGHTLALQYGGSEAHATFFQRQRGDWEATTQGRDLLTTVRRFYSNAWTDADKQGAINLFLGTFVPAPGRPHLWDLGGDAYLHTGGGRWPARATSVDERSSFAAATAAAAGVAGSVDLASFPPPLSPEGPRAPPLGRLGSQRAAAAAAAAESEGVEAPALGESLSAASLVSLSSDGSFAPTLSALVDGASSQPPRPLGTASSGEQEEQHAASGAGDGEEPTTPRGSQPGSATGAAVADGAPAAGAAGDVGPLPRPGVRRSPLLKKTARWVEAKLESFDQVLGRQPVAHVRLMAPPPPAKQSPLGGWLSPGKAAQQAQQAAQQGGRPASAGAASGGAGAGRVGVPAPGAAAAAAAAATVEAAGVAEAAPGVPMPANGLRRSNSDPSLASSLGAAALPAAAPPAVAPGMVGRRVTFGEGAPAVLGPRPPAPAVPAAGGAGAGGAPALHRHSAGPGGLRRRSTGSTSVPHSLQRHSTAPASSLEELVDVAAAAAAAGGMGHPFGSSLAGQLLLVEGSPDGQLTWSGSYLLGAGGAGLQRSSSASYHSLAGLNLEGAAAAEASAWQQGSAPAPAAAAAAAAAALSAGAKPQRRIISFPSLARLRSLGRKPSNAAAGAGSSGSDELPPPPPSLLQPSVPVGGGAPEPLSMSAVVFGAEAVRRGVDTLGLPPTAPAWWLTGADPLAAMLEDQRRLRSQIAQQREALATPLDPVEHRALLEQCASLMRPAWALNLASFQHPPQDTQQPGSAPPPTVPPRPPPAQQPVPRQGLAF</sequence>
<feature type="region of interest" description="Disordered" evidence="6">
    <location>
        <begin position="1104"/>
        <end position="1137"/>
    </location>
</feature>
<dbReference type="Pfam" id="PF02383">
    <property type="entry name" value="Syja_N"/>
    <property type="match status" value="1"/>
</dbReference>
<comment type="catalytic activity">
    <reaction evidence="4">
        <text>a 1,2-diacyl-sn-glycero-3-phospho-(1D-myo-inositol-3,5-bisphosphate) + H2O = a 1,2-diacyl-sn-glycero-3-phospho-(1D-myo-inositol-3-phosphate) + phosphate</text>
        <dbReference type="Rhea" id="RHEA:32955"/>
        <dbReference type="ChEBI" id="CHEBI:15377"/>
        <dbReference type="ChEBI" id="CHEBI:43474"/>
        <dbReference type="ChEBI" id="CHEBI:57923"/>
        <dbReference type="ChEBI" id="CHEBI:58088"/>
    </reaction>
</comment>
<dbReference type="AlphaFoldDB" id="A0A2P6VM57"/>
<name>A0A2P6VM57_9CHLO</name>
<feature type="region of interest" description="Disordered" evidence="6">
    <location>
        <begin position="684"/>
        <end position="759"/>
    </location>
</feature>
<dbReference type="InterPro" id="IPR043573">
    <property type="entry name" value="Fig4-like"/>
</dbReference>
<feature type="domain" description="SAC" evidence="7">
    <location>
        <begin position="146"/>
        <end position="512"/>
    </location>
</feature>
<dbReference type="Proteomes" id="UP000239649">
    <property type="component" value="Unassembled WGS sequence"/>
</dbReference>
<dbReference type="PANTHER" id="PTHR45738:SF5">
    <property type="entry name" value="POLYPHOSPHOINOSITIDE PHOSPHATASE"/>
    <property type="match status" value="1"/>
</dbReference>
<dbReference type="InterPro" id="IPR002013">
    <property type="entry name" value="SAC_dom"/>
</dbReference>
<dbReference type="GO" id="GO:0005774">
    <property type="term" value="C:vacuolar membrane"/>
    <property type="evidence" value="ECO:0007669"/>
    <property type="project" value="UniProtKB-SubCell"/>
</dbReference>
<evidence type="ECO:0000259" key="7">
    <source>
        <dbReference type="PROSITE" id="PS50275"/>
    </source>
</evidence>
<keyword evidence="2" id="KW-0378">Hydrolase</keyword>
<feature type="compositionally biased region" description="Gly residues" evidence="6">
    <location>
        <begin position="417"/>
        <end position="435"/>
    </location>
</feature>
<evidence type="ECO:0000256" key="5">
    <source>
        <dbReference type="ARBA" id="ARBA00023464"/>
    </source>
</evidence>
<dbReference type="PANTHER" id="PTHR45738">
    <property type="entry name" value="POLYPHOSPHOINOSITIDE PHOSPHATASE"/>
    <property type="match status" value="1"/>
</dbReference>
<keyword evidence="3" id="KW-0472">Membrane</keyword>
<comment type="subunit">
    <text evidence="5">Component of the PI(3,5)P2 regulatory complex at least composed of ATG18, SAC/FIG4, FAB1 and VAC14.</text>
</comment>
<feature type="region of interest" description="Disordered" evidence="6">
    <location>
        <begin position="919"/>
        <end position="977"/>
    </location>
</feature>
<evidence type="ECO:0000256" key="2">
    <source>
        <dbReference type="ARBA" id="ARBA00022801"/>
    </source>
</evidence>
<evidence type="ECO:0000313" key="9">
    <source>
        <dbReference type="Proteomes" id="UP000239649"/>
    </source>
</evidence>
<accession>A0A2P6VM57</accession>
<feature type="compositionally biased region" description="Polar residues" evidence="6">
    <location>
        <begin position="960"/>
        <end position="977"/>
    </location>
</feature>
<dbReference type="PROSITE" id="PS50275">
    <property type="entry name" value="SAC"/>
    <property type="match status" value="1"/>
</dbReference>
<evidence type="ECO:0000256" key="1">
    <source>
        <dbReference type="ARBA" id="ARBA00004148"/>
    </source>
</evidence>
<dbReference type="OrthoDB" id="405996at2759"/>
<evidence type="ECO:0000313" key="8">
    <source>
        <dbReference type="EMBL" id="PSC75191.1"/>
    </source>
</evidence>
<evidence type="ECO:0000256" key="6">
    <source>
        <dbReference type="SAM" id="MobiDB-lite"/>
    </source>
</evidence>
<comment type="caution">
    <text evidence="8">The sequence shown here is derived from an EMBL/GenBank/DDBJ whole genome shotgun (WGS) entry which is preliminary data.</text>
</comment>
<dbReference type="STRING" id="554055.A0A2P6VM57"/>
<comment type="subcellular location">
    <subcellularLocation>
        <location evidence="1">Vacuole membrane</location>
        <topology evidence="1">Peripheral membrane protein</topology>
    </subcellularLocation>
</comment>
<proteinExistence type="predicted"/>
<reference evidence="8 9" key="1">
    <citation type="journal article" date="2018" name="Plant J.">
        <title>Genome sequences of Chlorella sorokiniana UTEX 1602 and Micractinium conductrix SAG 241.80: implications to maltose excretion by a green alga.</title>
        <authorList>
            <person name="Arriola M.B."/>
            <person name="Velmurugan N."/>
            <person name="Zhang Y."/>
            <person name="Plunkett M.H."/>
            <person name="Hondzo H."/>
            <person name="Barney B.M."/>
        </authorList>
    </citation>
    <scope>NUCLEOTIDE SEQUENCE [LARGE SCALE GENOMIC DNA]</scope>
    <source>
        <strain evidence="8 9">SAG 241.80</strain>
    </source>
</reference>
<dbReference type="GO" id="GO:0046856">
    <property type="term" value="P:phosphatidylinositol dephosphorylation"/>
    <property type="evidence" value="ECO:0007669"/>
    <property type="project" value="InterPro"/>
</dbReference>
<feature type="compositionally biased region" description="Pro residues" evidence="6">
    <location>
        <begin position="1243"/>
        <end position="1258"/>
    </location>
</feature>
<evidence type="ECO:0000256" key="4">
    <source>
        <dbReference type="ARBA" id="ARBA00023337"/>
    </source>
</evidence>
<feature type="region of interest" description="Disordered" evidence="6">
    <location>
        <begin position="621"/>
        <end position="644"/>
    </location>
</feature>
<feature type="compositionally biased region" description="Low complexity" evidence="6">
    <location>
        <begin position="812"/>
        <end position="831"/>
    </location>
</feature>
<organism evidence="8 9">
    <name type="scientific">Micractinium conductrix</name>
    <dbReference type="NCBI Taxonomy" id="554055"/>
    <lineage>
        <taxon>Eukaryota</taxon>
        <taxon>Viridiplantae</taxon>
        <taxon>Chlorophyta</taxon>
        <taxon>core chlorophytes</taxon>
        <taxon>Trebouxiophyceae</taxon>
        <taxon>Chlorellales</taxon>
        <taxon>Chlorellaceae</taxon>
        <taxon>Chlorella clade</taxon>
        <taxon>Micractinium</taxon>
    </lineage>
</organism>
<feature type="compositionally biased region" description="Basic residues" evidence="6">
    <location>
        <begin position="945"/>
        <end position="959"/>
    </location>
</feature>
<dbReference type="EMBL" id="LHPF02000003">
    <property type="protein sequence ID" value="PSC75191.1"/>
    <property type="molecule type" value="Genomic_DNA"/>
</dbReference>
<feature type="region of interest" description="Disordered" evidence="6">
    <location>
        <begin position="792"/>
        <end position="839"/>
    </location>
</feature>
<feature type="compositionally biased region" description="Low complexity" evidence="6">
    <location>
        <begin position="1109"/>
        <end position="1120"/>
    </location>
</feature>
<dbReference type="GO" id="GO:0043813">
    <property type="term" value="F:phosphatidylinositol-3,5-bisphosphate 5-phosphatase activity"/>
    <property type="evidence" value="ECO:0007669"/>
    <property type="project" value="InterPro"/>
</dbReference>
<feature type="compositionally biased region" description="Pro residues" evidence="6">
    <location>
        <begin position="621"/>
        <end position="633"/>
    </location>
</feature>
<gene>
    <name evidence="8" type="ORF">C2E20_1705</name>
</gene>
<feature type="compositionally biased region" description="Low complexity" evidence="6">
    <location>
        <begin position="733"/>
        <end position="751"/>
    </location>
</feature>
<keyword evidence="9" id="KW-1185">Reference proteome</keyword>
<evidence type="ECO:0000256" key="3">
    <source>
        <dbReference type="ARBA" id="ARBA00023136"/>
    </source>
</evidence>
<protein>
    <submittedName>
        <fullName evidence="8">Phosphoinositide phosphatase SAC1</fullName>
    </submittedName>
</protein>